<feature type="region of interest" description="Disordered" evidence="1">
    <location>
        <begin position="366"/>
        <end position="418"/>
    </location>
</feature>
<feature type="compositionally biased region" description="Low complexity" evidence="1">
    <location>
        <begin position="369"/>
        <end position="385"/>
    </location>
</feature>
<evidence type="ECO:0000256" key="1">
    <source>
        <dbReference type="SAM" id="MobiDB-lite"/>
    </source>
</evidence>
<reference evidence="4" key="2">
    <citation type="submission" date="2025-08" db="UniProtKB">
        <authorList>
            <consortium name="RefSeq"/>
        </authorList>
    </citation>
    <scope>IDENTIFICATION</scope>
    <source>
        <tissue evidence="4">Young leaves</tissue>
    </source>
</reference>
<keyword evidence="3" id="KW-1185">Reference proteome</keyword>
<dbReference type="Proteomes" id="UP000694853">
    <property type="component" value="Unplaced"/>
</dbReference>
<dbReference type="PANTHER" id="PTHR36308:SF1">
    <property type="entry name" value="DENTIN SIALOPHOSPHOPROTEIN-RELATED"/>
    <property type="match status" value="1"/>
</dbReference>
<dbReference type="Pfam" id="PF25122">
    <property type="entry name" value="DUF7815"/>
    <property type="match status" value="1"/>
</dbReference>
<evidence type="ECO:0000259" key="2">
    <source>
        <dbReference type="Pfam" id="PF25122"/>
    </source>
</evidence>
<dbReference type="KEGG" id="aprc:113857670"/>
<dbReference type="PANTHER" id="PTHR36308">
    <property type="entry name" value="DENTIN SIALOPHOSPHOPROTEIN-RELATED"/>
    <property type="match status" value="1"/>
</dbReference>
<evidence type="ECO:0000313" key="3">
    <source>
        <dbReference type="Proteomes" id="UP000694853"/>
    </source>
</evidence>
<sequence length="736" mass="80384">MAFEMPLDQIKQLQILLRKEANLSWYQPEDEENLTLPKLPSVAETIAKLDPSPPYLRCKNCNGKLLRGLQSSICVFCGTNPHKDLPPEPIKFKNTIGYRWLLESLQLDGSEMVTPVVDENASNWGKSESKDGILLSELLDLEIRWPSEAERAMSSTSEFHGKSSLNLAGVDLDSFFDRRESNSGVLEQNLALGQQVSAASDNTFQANENLSLFQNVQASEVATGSAEDQNDDSFSGWDANFKSAGSGPVHEESKSVDHFKVESDTVSGSWKDSVVKKNDDNPLASTQRDWFQDDGWRTSNSEINSQTGKSESTMDLNDTKAAESANVSTRNLDWMQDDQWPGSDNETTNAVATDEANDSFNGWNDFAGSASTQDPSSTISSSKTTGQTENFGFSLDFNDTKTEGGANNTSNKDFGWMQDDQWQSNNNKTTDNISTHEAADSFDAWNDFTGSSHMQYSSSGVSNSEITGQTGKFELTKDSNDTKTLESATGSSRSFDWMQDDQWQGSNSMATGFVTTNEEADSFDAWNDFTGSAISQNASSGVSNSAITAETGKSEITADLNDLKAAEGTSASSRRSFDWFQDDQWQVSNNKTTDTMTANDIADSFNDWNGLTSLATTQDPSNNVWKQTVNQTSAVKTSETNLPSTSDNSHNINFGGFPPHDLFLGQFSSSLGSLAATNEQPAATSLNRVAEVDIMRVNSGDVSTAEVGSKDDVEVLMSQMHDLSFMLESNLSIPPK</sequence>
<name>A0A8B8KP24_ABRPR</name>
<evidence type="ECO:0000313" key="4">
    <source>
        <dbReference type="RefSeq" id="XP_027345585.1"/>
    </source>
</evidence>
<protein>
    <submittedName>
        <fullName evidence="4">Uncharacterized protein LOC113857670</fullName>
    </submittedName>
</protein>
<feature type="region of interest" description="Disordered" evidence="1">
    <location>
        <begin position="222"/>
        <end position="255"/>
    </location>
</feature>
<dbReference type="AlphaFoldDB" id="A0A8B8KP24"/>
<feature type="region of interest" description="Disordered" evidence="1">
    <location>
        <begin position="471"/>
        <end position="492"/>
    </location>
</feature>
<organism evidence="3 4">
    <name type="scientific">Abrus precatorius</name>
    <name type="common">Indian licorice</name>
    <name type="synonym">Glycine abrus</name>
    <dbReference type="NCBI Taxonomy" id="3816"/>
    <lineage>
        <taxon>Eukaryota</taxon>
        <taxon>Viridiplantae</taxon>
        <taxon>Streptophyta</taxon>
        <taxon>Embryophyta</taxon>
        <taxon>Tracheophyta</taxon>
        <taxon>Spermatophyta</taxon>
        <taxon>Magnoliopsida</taxon>
        <taxon>eudicotyledons</taxon>
        <taxon>Gunneridae</taxon>
        <taxon>Pentapetalae</taxon>
        <taxon>rosids</taxon>
        <taxon>fabids</taxon>
        <taxon>Fabales</taxon>
        <taxon>Fabaceae</taxon>
        <taxon>Papilionoideae</taxon>
        <taxon>50 kb inversion clade</taxon>
        <taxon>NPAAA clade</taxon>
        <taxon>indigoferoid/millettioid clade</taxon>
        <taxon>Abreae</taxon>
        <taxon>Abrus</taxon>
    </lineage>
</organism>
<dbReference type="OrthoDB" id="1904894at2759"/>
<dbReference type="GeneID" id="113857670"/>
<feature type="region of interest" description="Disordered" evidence="1">
    <location>
        <begin position="267"/>
        <end position="327"/>
    </location>
</feature>
<feature type="compositionally biased region" description="Basic and acidic residues" evidence="1">
    <location>
        <begin position="474"/>
        <end position="484"/>
    </location>
</feature>
<gene>
    <name evidence="4" type="primary">LOC113857670</name>
</gene>
<accession>A0A8B8KP24</accession>
<reference evidence="3" key="1">
    <citation type="journal article" date="2019" name="Toxins">
        <title>Detection of Abrin-Like and Prepropulchellin-Like Toxin Genes and Transcripts Using Whole Genome Sequencing and Full-Length Transcript Sequencing of Abrus precatorius.</title>
        <authorList>
            <person name="Hovde B.T."/>
            <person name="Daligault H.E."/>
            <person name="Hanschen E.R."/>
            <person name="Kunde Y.A."/>
            <person name="Johnson M.B."/>
            <person name="Starkenburg S.R."/>
            <person name="Johnson S.L."/>
        </authorList>
    </citation>
    <scope>NUCLEOTIDE SEQUENCE [LARGE SCALE GENOMIC DNA]</scope>
</reference>
<feature type="compositionally biased region" description="Polar residues" evidence="1">
    <location>
        <begin position="297"/>
        <end position="316"/>
    </location>
</feature>
<dbReference type="InterPro" id="IPR056717">
    <property type="entry name" value="DUF7815"/>
</dbReference>
<dbReference type="RefSeq" id="XP_027345585.1">
    <property type="nucleotide sequence ID" value="XM_027489784.1"/>
</dbReference>
<proteinExistence type="predicted"/>
<feature type="domain" description="DUF7815" evidence="2">
    <location>
        <begin position="54"/>
        <end position="80"/>
    </location>
</feature>